<evidence type="ECO:0000259" key="2">
    <source>
        <dbReference type="Pfam" id="PF07596"/>
    </source>
</evidence>
<dbReference type="PANTHER" id="PTHR30093:SF2">
    <property type="entry name" value="TYPE II SECRETION SYSTEM PROTEIN H"/>
    <property type="match status" value="1"/>
</dbReference>
<dbReference type="InterPro" id="IPR045584">
    <property type="entry name" value="Pilin-like"/>
</dbReference>
<sequence length="237" mass="26294">MSCRLPSSRSNRRAFTLIELLVVIAIIAILIGLLLPAVQQVRQAAARMQCQNNLKQIGLAIHNFCNDNNGRFPQSSHSVGVNIQQAWIYTLAPYLENVNRIRICPVDPKGQERLENNSTSYVMNEYIVVPGPDAVLSLYHMPATSRSIIVFTGSDSRGLSAYSDHTHSRNWFINPATAWNKLLDDIQPDRFGGSPSSNVHTAGNANYLYADGHVEVIQASQIKQWADTGFNFAKPAE</sequence>
<protein>
    <recommendedName>
        <fullName evidence="2">DUF1559 domain-containing protein</fullName>
    </recommendedName>
</protein>
<keyword evidence="1" id="KW-1133">Transmembrane helix</keyword>
<dbReference type="KEGG" id="tim:GMBLW1_39360"/>
<dbReference type="InterPro" id="IPR012902">
    <property type="entry name" value="N_methyl_site"/>
</dbReference>
<keyword evidence="4" id="KW-1185">Reference proteome</keyword>
<dbReference type="InterPro" id="IPR011453">
    <property type="entry name" value="DUF1559"/>
</dbReference>
<dbReference type="Pfam" id="PF07596">
    <property type="entry name" value="SBP_bac_10"/>
    <property type="match status" value="1"/>
</dbReference>
<evidence type="ECO:0000256" key="1">
    <source>
        <dbReference type="SAM" id="Phobius"/>
    </source>
</evidence>
<evidence type="ECO:0000313" key="3">
    <source>
        <dbReference type="EMBL" id="VIP05257.1"/>
    </source>
</evidence>
<gene>
    <name evidence="3" type="ORF">GMBLW1_39360</name>
</gene>
<name>A0A6C2YV61_9BACT</name>
<dbReference type="Pfam" id="PF07963">
    <property type="entry name" value="N_methyl"/>
    <property type="match status" value="1"/>
</dbReference>
<dbReference type="Proteomes" id="UP000464378">
    <property type="component" value="Chromosome"/>
</dbReference>
<dbReference type="AlphaFoldDB" id="A0A6C2YV61"/>
<reference evidence="3" key="1">
    <citation type="submission" date="2019-04" db="EMBL/GenBank/DDBJ databases">
        <authorList>
            <consortium name="Science for Life Laboratories"/>
        </authorList>
    </citation>
    <scope>NUCLEOTIDE SEQUENCE</scope>
    <source>
        <strain evidence="3">MBLW1</strain>
    </source>
</reference>
<dbReference type="RefSeq" id="WP_162660342.1">
    <property type="nucleotide sequence ID" value="NZ_LR593887.1"/>
</dbReference>
<proteinExistence type="predicted"/>
<feature type="transmembrane region" description="Helical" evidence="1">
    <location>
        <begin position="14"/>
        <end position="38"/>
    </location>
</feature>
<dbReference type="InParanoid" id="A0A6C2YV61"/>
<dbReference type="NCBIfam" id="TIGR02532">
    <property type="entry name" value="IV_pilin_GFxxxE"/>
    <property type="match status" value="1"/>
</dbReference>
<dbReference type="SUPFAM" id="SSF54523">
    <property type="entry name" value="Pili subunits"/>
    <property type="match status" value="1"/>
</dbReference>
<dbReference type="EMBL" id="LR586016">
    <property type="protein sequence ID" value="VIP05257.1"/>
    <property type="molecule type" value="Genomic_DNA"/>
</dbReference>
<keyword evidence="1" id="KW-0472">Membrane</keyword>
<dbReference type="EMBL" id="LR593887">
    <property type="protein sequence ID" value="VTS07870.1"/>
    <property type="molecule type" value="Genomic_DNA"/>
</dbReference>
<dbReference type="Gene3D" id="3.30.700.10">
    <property type="entry name" value="Glycoprotein, Type 4 Pilin"/>
    <property type="match status" value="1"/>
</dbReference>
<keyword evidence="1" id="KW-0812">Transmembrane</keyword>
<feature type="domain" description="DUF1559" evidence="2">
    <location>
        <begin position="39"/>
        <end position="97"/>
    </location>
</feature>
<organism evidence="3">
    <name type="scientific">Tuwongella immobilis</name>
    <dbReference type="NCBI Taxonomy" id="692036"/>
    <lineage>
        <taxon>Bacteria</taxon>
        <taxon>Pseudomonadati</taxon>
        <taxon>Planctomycetota</taxon>
        <taxon>Planctomycetia</taxon>
        <taxon>Gemmatales</taxon>
        <taxon>Gemmataceae</taxon>
        <taxon>Tuwongella</taxon>
    </lineage>
</organism>
<accession>A0A6C2YV61</accession>
<dbReference type="PANTHER" id="PTHR30093">
    <property type="entry name" value="GENERAL SECRETION PATHWAY PROTEIN G"/>
    <property type="match status" value="1"/>
</dbReference>
<evidence type="ECO:0000313" key="4">
    <source>
        <dbReference type="Proteomes" id="UP000464378"/>
    </source>
</evidence>